<sequence>MTTAQIKFLETDLAIISAETTLRVAASDVYALIADPARHTELDGGGSVRGLISGGTPELREGDSFTEKMFLGLPYRMSPKVVRAEKNRALSWRMPTGHYWTWEIADNHDGTVTVRETWDASEAKIFGFIPAAPVFRRVGVFARNRRNIGLSLAKLHRTFEG</sequence>
<dbReference type="InterPro" id="IPR023393">
    <property type="entry name" value="START-like_dom_sf"/>
</dbReference>
<dbReference type="AlphaFoldDB" id="A0A2A8D4N6"/>
<evidence type="ECO:0000313" key="1">
    <source>
        <dbReference type="EMBL" id="PEN15871.1"/>
    </source>
</evidence>
<comment type="caution">
    <text evidence="1">The sequence shown here is derived from an EMBL/GenBank/DDBJ whole genome shotgun (WGS) entry which is preliminary data.</text>
</comment>
<dbReference type="EMBL" id="PDEV01000003">
    <property type="protein sequence ID" value="PEN15871.1"/>
    <property type="molecule type" value="Genomic_DNA"/>
</dbReference>
<name>A0A2A8D4N6_9MICC</name>
<evidence type="ECO:0000313" key="2">
    <source>
        <dbReference type="Proteomes" id="UP000219947"/>
    </source>
</evidence>
<gene>
    <name evidence="1" type="ORF">CRM92_07140</name>
</gene>
<organism evidence="1 2">
    <name type="scientific">Rothia dentocariosa</name>
    <dbReference type="NCBI Taxonomy" id="2047"/>
    <lineage>
        <taxon>Bacteria</taxon>
        <taxon>Bacillati</taxon>
        <taxon>Actinomycetota</taxon>
        <taxon>Actinomycetes</taxon>
        <taxon>Micrococcales</taxon>
        <taxon>Micrococcaceae</taxon>
        <taxon>Rothia</taxon>
    </lineage>
</organism>
<protein>
    <submittedName>
        <fullName evidence="1">Polyketide cyclase</fullName>
    </submittedName>
</protein>
<keyword evidence="2" id="KW-1185">Reference proteome</keyword>
<dbReference type="Gene3D" id="3.30.530.20">
    <property type="match status" value="1"/>
</dbReference>
<accession>A0A2A8D4N6</accession>
<reference evidence="1" key="1">
    <citation type="submission" date="2017-10" db="EMBL/GenBank/DDBJ databases">
        <title>Kefir isolates.</title>
        <authorList>
            <person name="Kim Y."/>
            <person name="Blasche S."/>
        </authorList>
    </citation>
    <scope>NUCLEOTIDE SEQUENCE [LARGE SCALE GENOMIC DNA]</scope>
    <source>
        <strain evidence="1">OG2-2</strain>
    </source>
</reference>
<proteinExistence type="predicted"/>
<dbReference type="SUPFAM" id="SSF55961">
    <property type="entry name" value="Bet v1-like"/>
    <property type="match status" value="1"/>
</dbReference>
<dbReference type="Proteomes" id="UP000219947">
    <property type="component" value="Unassembled WGS sequence"/>
</dbReference>
<dbReference type="RefSeq" id="WP_098042763.1">
    <property type="nucleotide sequence ID" value="NZ_PDEV01000003.1"/>
</dbReference>